<dbReference type="GO" id="GO:0016747">
    <property type="term" value="F:acyltransferase activity, transferring groups other than amino-acyl groups"/>
    <property type="evidence" value="ECO:0007669"/>
    <property type="project" value="InterPro"/>
</dbReference>
<dbReference type="Gene3D" id="3.40.630.30">
    <property type="match status" value="1"/>
</dbReference>
<dbReference type="PROSITE" id="PS51186">
    <property type="entry name" value="GNAT"/>
    <property type="match status" value="1"/>
</dbReference>
<dbReference type="STRING" id="755172.HMPREF1863_00204"/>
<dbReference type="PANTHER" id="PTHR43415:SF3">
    <property type="entry name" value="GNAT-FAMILY ACETYLTRANSFERASE"/>
    <property type="match status" value="1"/>
</dbReference>
<dbReference type="SUPFAM" id="SSF55729">
    <property type="entry name" value="Acyl-CoA N-acyltransferases (Nat)"/>
    <property type="match status" value="1"/>
</dbReference>
<evidence type="ECO:0000313" key="2">
    <source>
        <dbReference type="EMBL" id="KXB68183.1"/>
    </source>
</evidence>
<organism evidence="2 3">
    <name type="scientific">Aedoeadaptatus coxii</name>
    <dbReference type="NCBI Taxonomy" id="755172"/>
    <lineage>
        <taxon>Bacteria</taxon>
        <taxon>Bacillati</taxon>
        <taxon>Bacillota</taxon>
        <taxon>Tissierellia</taxon>
        <taxon>Tissierellales</taxon>
        <taxon>Peptoniphilaceae</taxon>
        <taxon>Aedoeadaptatus</taxon>
    </lineage>
</organism>
<dbReference type="CDD" id="cd04301">
    <property type="entry name" value="NAT_SF"/>
    <property type="match status" value="1"/>
</dbReference>
<proteinExistence type="predicted"/>
<dbReference type="PATRIC" id="fig|755172.3.peg.197"/>
<dbReference type="RefSeq" id="WP_068366392.1">
    <property type="nucleotide sequence ID" value="NZ_CAIJCT010000016.1"/>
</dbReference>
<dbReference type="Proteomes" id="UP000070442">
    <property type="component" value="Unassembled WGS sequence"/>
</dbReference>
<dbReference type="OrthoDB" id="9795206at2"/>
<dbReference type="AlphaFoldDB" id="A0A134AKD2"/>
<keyword evidence="3" id="KW-1185">Reference proteome</keyword>
<evidence type="ECO:0000259" key="1">
    <source>
        <dbReference type="PROSITE" id="PS51186"/>
    </source>
</evidence>
<reference evidence="3" key="1">
    <citation type="submission" date="2016-01" db="EMBL/GenBank/DDBJ databases">
        <authorList>
            <person name="Mitreva M."/>
            <person name="Pepin K.H."/>
            <person name="Mihindukulasuriya K.A."/>
            <person name="Fulton R."/>
            <person name="Fronick C."/>
            <person name="O'Laughlin M."/>
            <person name="Miner T."/>
            <person name="Herter B."/>
            <person name="Rosa B.A."/>
            <person name="Cordes M."/>
            <person name="Tomlinson C."/>
            <person name="Wollam A."/>
            <person name="Palsikar V.B."/>
            <person name="Mardis E.R."/>
            <person name="Wilson R.K."/>
        </authorList>
    </citation>
    <scope>NUCLEOTIDE SEQUENCE [LARGE SCALE GENOMIC DNA]</scope>
    <source>
        <strain evidence="3">DNF00729</strain>
    </source>
</reference>
<gene>
    <name evidence="2" type="ORF">HMPREF1863_00204</name>
</gene>
<dbReference type="InterPro" id="IPR000182">
    <property type="entry name" value="GNAT_dom"/>
</dbReference>
<feature type="domain" description="N-acetyltransferase" evidence="1">
    <location>
        <begin position="1"/>
        <end position="159"/>
    </location>
</feature>
<dbReference type="InterPro" id="IPR016181">
    <property type="entry name" value="Acyl_CoA_acyltransferase"/>
</dbReference>
<accession>A0A134AKD2</accession>
<dbReference type="PANTHER" id="PTHR43415">
    <property type="entry name" value="SPERMIDINE N(1)-ACETYLTRANSFERASE"/>
    <property type="match status" value="1"/>
</dbReference>
<evidence type="ECO:0000313" key="3">
    <source>
        <dbReference type="Proteomes" id="UP000070442"/>
    </source>
</evidence>
<comment type="caution">
    <text evidence="2">The sequence shown here is derived from an EMBL/GenBank/DDBJ whole genome shotgun (WGS) entry which is preliminary data.</text>
</comment>
<name>A0A134AKD2_9FIRM</name>
<protein>
    <submittedName>
        <fullName evidence="2">Acetyltransferase, GNAT family</fullName>
    </submittedName>
</protein>
<sequence>MNLIPLEERHVADFLNWQDHTDPLYAMFNFEETAETIGEWYRWKTEDKRDLYYAIMEKGRAIGYIGLKNISPITRKGEVGIIIDCAEMGKGYGREAMEELIRLGFEDLELETLYLEVLPWNERAMKLYKRLGFRKTASIFRPMDLPEDEESLRAFMPYEHKIRRGRGFGAVLVDHMELTKGVWRRGI</sequence>
<keyword evidence="2" id="KW-0808">Transferase</keyword>
<dbReference type="EMBL" id="LSDG01000005">
    <property type="protein sequence ID" value="KXB68183.1"/>
    <property type="molecule type" value="Genomic_DNA"/>
</dbReference>
<dbReference type="Pfam" id="PF13302">
    <property type="entry name" value="Acetyltransf_3"/>
    <property type="match status" value="1"/>
</dbReference>